<sequence length="156" mass="17345">MVVDLQSVISKNPHRKIHQFDQRSIGSESPWKRFFSVVADQRMAARGVTLGAENGPVVSPRLLQEQQLKLASKNVNEEKSDKSEILEVKQSLRPIAVDQKQSSSESSNVKLLSSGSSHTKLPEIPEKKILQDNGESNQKTVADPSTEATEKKLSRR</sequence>
<name>A0A5A7PK71_STRAF</name>
<protein>
    <submittedName>
        <fullName evidence="2">Ceruloplasmin</fullName>
    </submittedName>
</protein>
<evidence type="ECO:0000256" key="1">
    <source>
        <dbReference type="SAM" id="MobiDB-lite"/>
    </source>
</evidence>
<feature type="compositionally biased region" description="Low complexity" evidence="1">
    <location>
        <begin position="102"/>
        <end position="117"/>
    </location>
</feature>
<comment type="caution">
    <text evidence="2">The sequence shown here is derived from an EMBL/GenBank/DDBJ whole genome shotgun (WGS) entry which is preliminary data.</text>
</comment>
<reference evidence="3" key="1">
    <citation type="journal article" date="2019" name="Curr. Biol.">
        <title>Genome Sequence of Striga asiatica Provides Insight into the Evolution of Plant Parasitism.</title>
        <authorList>
            <person name="Yoshida S."/>
            <person name="Kim S."/>
            <person name="Wafula E.K."/>
            <person name="Tanskanen J."/>
            <person name="Kim Y.M."/>
            <person name="Honaas L."/>
            <person name="Yang Z."/>
            <person name="Spallek T."/>
            <person name="Conn C.E."/>
            <person name="Ichihashi Y."/>
            <person name="Cheong K."/>
            <person name="Cui S."/>
            <person name="Der J.P."/>
            <person name="Gundlach H."/>
            <person name="Jiao Y."/>
            <person name="Hori C."/>
            <person name="Ishida J.K."/>
            <person name="Kasahara H."/>
            <person name="Kiba T."/>
            <person name="Kim M.S."/>
            <person name="Koo N."/>
            <person name="Laohavisit A."/>
            <person name="Lee Y.H."/>
            <person name="Lumba S."/>
            <person name="McCourt P."/>
            <person name="Mortimer J.C."/>
            <person name="Mutuku J.M."/>
            <person name="Nomura T."/>
            <person name="Sasaki-Sekimoto Y."/>
            <person name="Seto Y."/>
            <person name="Wang Y."/>
            <person name="Wakatake T."/>
            <person name="Sakakibara H."/>
            <person name="Demura T."/>
            <person name="Yamaguchi S."/>
            <person name="Yoneyama K."/>
            <person name="Manabe R.I."/>
            <person name="Nelson D.C."/>
            <person name="Schulman A.H."/>
            <person name="Timko M.P."/>
            <person name="dePamphilis C.W."/>
            <person name="Choi D."/>
            <person name="Shirasu K."/>
        </authorList>
    </citation>
    <scope>NUCLEOTIDE SEQUENCE [LARGE SCALE GENOMIC DNA]</scope>
    <source>
        <strain evidence="3">cv. UVA1</strain>
    </source>
</reference>
<dbReference type="EMBL" id="BKCP01004661">
    <property type="protein sequence ID" value="GER33012.1"/>
    <property type="molecule type" value="Genomic_DNA"/>
</dbReference>
<evidence type="ECO:0000313" key="2">
    <source>
        <dbReference type="EMBL" id="GER33012.1"/>
    </source>
</evidence>
<feature type="region of interest" description="Disordered" evidence="1">
    <location>
        <begin position="91"/>
        <end position="156"/>
    </location>
</feature>
<gene>
    <name evidence="2" type="ORF">STAS_09114</name>
</gene>
<accession>A0A5A7PK71</accession>
<dbReference type="Proteomes" id="UP000325081">
    <property type="component" value="Unassembled WGS sequence"/>
</dbReference>
<feature type="compositionally biased region" description="Basic and acidic residues" evidence="1">
    <location>
        <begin position="120"/>
        <end position="130"/>
    </location>
</feature>
<evidence type="ECO:0000313" key="3">
    <source>
        <dbReference type="Proteomes" id="UP000325081"/>
    </source>
</evidence>
<proteinExistence type="predicted"/>
<keyword evidence="3" id="KW-1185">Reference proteome</keyword>
<organism evidence="2 3">
    <name type="scientific">Striga asiatica</name>
    <name type="common">Asiatic witchweed</name>
    <name type="synonym">Buchnera asiatica</name>
    <dbReference type="NCBI Taxonomy" id="4170"/>
    <lineage>
        <taxon>Eukaryota</taxon>
        <taxon>Viridiplantae</taxon>
        <taxon>Streptophyta</taxon>
        <taxon>Embryophyta</taxon>
        <taxon>Tracheophyta</taxon>
        <taxon>Spermatophyta</taxon>
        <taxon>Magnoliopsida</taxon>
        <taxon>eudicotyledons</taxon>
        <taxon>Gunneridae</taxon>
        <taxon>Pentapetalae</taxon>
        <taxon>asterids</taxon>
        <taxon>lamiids</taxon>
        <taxon>Lamiales</taxon>
        <taxon>Orobanchaceae</taxon>
        <taxon>Buchnereae</taxon>
        <taxon>Striga</taxon>
    </lineage>
</organism>
<dbReference type="AlphaFoldDB" id="A0A5A7PK71"/>